<evidence type="ECO:0000256" key="2">
    <source>
        <dbReference type="ARBA" id="ARBA00006966"/>
    </source>
</evidence>
<dbReference type="OrthoDB" id="9774495at2"/>
<proteinExistence type="inferred from homology"/>
<dbReference type="STRING" id="1234595.C725_2273"/>
<dbReference type="InterPro" id="IPR001597">
    <property type="entry name" value="ArAA_b-elim_lyase/Thr_aldolase"/>
</dbReference>
<evidence type="ECO:0000256" key="3">
    <source>
        <dbReference type="ARBA" id="ARBA00011881"/>
    </source>
</evidence>
<dbReference type="GO" id="GO:0006520">
    <property type="term" value="P:amino acid metabolic process"/>
    <property type="evidence" value="ECO:0007669"/>
    <property type="project" value="InterPro"/>
</dbReference>
<keyword evidence="4" id="KW-0663">Pyridoxal phosphate</keyword>
<reference evidence="7" key="1">
    <citation type="submission" date="2017-05" db="EMBL/GenBank/DDBJ databases">
        <authorList>
            <person name="Lin X."/>
        </authorList>
    </citation>
    <scope>NUCLEOTIDE SEQUENCE [LARGE SCALE GENOMIC DNA]</scope>
    <source>
        <strain evidence="7">JLT2012</strain>
    </source>
</reference>
<evidence type="ECO:0000256" key="1">
    <source>
        <dbReference type="ARBA" id="ARBA00001933"/>
    </source>
</evidence>
<protein>
    <submittedName>
        <fullName evidence="6">Low specificity L-threonine aldolase</fullName>
    </submittedName>
</protein>
<keyword evidence="7" id="KW-1185">Reference proteome</keyword>
<organism evidence="6 7">
    <name type="scientific">Pacificimonas flava</name>
    <dbReference type="NCBI Taxonomy" id="1234595"/>
    <lineage>
        <taxon>Bacteria</taxon>
        <taxon>Pseudomonadati</taxon>
        <taxon>Pseudomonadota</taxon>
        <taxon>Alphaproteobacteria</taxon>
        <taxon>Sphingomonadales</taxon>
        <taxon>Sphingosinicellaceae</taxon>
        <taxon>Pacificimonas</taxon>
    </lineage>
</organism>
<feature type="domain" description="Aromatic amino acid beta-eliminating lyase/threonine aldolase" evidence="5">
    <location>
        <begin position="3"/>
        <end position="286"/>
    </location>
</feature>
<dbReference type="AlphaFoldDB" id="A0A219B514"/>
<gene>
    <name evidence="6" type="ORF">B5C34_08365</name>
</gene>
<dbReference type="InterPro" id="IPR015421">
    <property type="entry name" value="PyrdxlP-dep_Trfase_major"/>
</dbReference>
<comment type="cofactor">
    <cofactor evidence="1">
        <name>pyridoxal 5'-phosphate</name>
        <dbReference type="ChEBI" id="CHEBI:597326"/>
    </cofactor>
</comment>
<dbReference type="Gene3D" id="3.40.640.10">
    <property type="entry name" value="Type I PLP-dependent aspartate aminotransferase-like (Major domain)"/>
    <property type="match status" value="1"/>
</dbReference>
<dbReference type="InterPro" id="IPR015424">
    <property type="entry name" value="PyrdxlP-dep_Trfase"/>
</dbReference>
<dbReference type="InterPro" id="IPR015422">
    <property type="entry name" value="PyrdxlP-dep_Trfase_small"/>
</dbReference>
<dbReference type="Gene3D" id="3.90.1150.10">
    <property type="entry name" value="Aspartate Aminotransferase, domain 1"/>
    <property type="match status" value="1"/>
</dbReference>
<dbReference type="Proteomes" id="UP000198462">
    <property type="component" value="Unassembled WGS sequence"/>
</dbReference>
<dbReference type="Pfam" id="PF01212">
    <property type="entry name" value="Beta_elim_lyase"/>
    <property type="match status" value="1"/>
</dbReference>
<comment type="subunit">
    <text evidence="3">Homotetramer.</text>
</comment>
<name>A0A219B514_9SPHN</name>
<dbReference type="EMBL" id="NFZT01000001">
    <property type="protein sequence ID" value="OWV33472.1"/>
    <property type="molecule type" value="Genomic_DNA"/>
</dbReference>
<dbReference type="RefSeq" id="WP_088712247.1">
    <property type="nucleotide sequence ID" value="NZ_NFZT01000001.1"/>
</dbReference>
<evidence type="ECO:0000313" key="7">
    <source>
        <dbReference type="Proteomes" id="UP000198462"/>
    </source>
</evidence>
<evidence type="ECO:0000259" key="5">
    <source>
        <dbReference type="Pfam" id="PF01212"/>
    </source>
</evidence>
<dbReference type="PANTHER" id="PTHR48097">
    <property type="entry name" value="L-THREONINE ALDOLASE-RELATED"/>
    <property type="match status" value="1"/>
</dbReference>
<dbReference type="GO" id="GO:0016829">
    <property type="term" value="F:lyase activity"/>
    <property type="evidence" value="ECO:0007669"/>
    <property type="project" value="InterPro"/>
</dbReference>
<comment type="similarity">
    <text evidence="2">Belongs to the threonine aldolase family.</text>
</comment>
<evidence type="ECO:0000313" key="6">
    <source>
        <dbReference type="EMBL" id="OWV33472.1"/>
    </source>
</evidence>
<dbReference type="PANTHER" id="PTHR48097:SF5">
    <property type="entry name" value="LOW SPECIFICITY L-THREONINE ALDOLASE"/>
    <property type="match status" value="1"/>
</dbReference>
<dbReference type="SUPFAM" id="SSF53383">
    <property type="entry name" value="PLP-dependent transferases"/>
    <property type="match status" value="1"/>
</dbReference>
<comment type="caution">
    <text evidence="6">The sequence shown here is derived from an EMBL/GenBank/DDBJ whole genome shotgun (WGS) entry which is preliminary data.</text>
</comment>
<accession>A0A219B514</accession>
<evidence type="ECO:0000256" key="4">
    <source>
        <dbReference type="ARBA" id="ARBA00022898"/>
    </source>
</evidence>
<sequence>MHFFSDNNASACPEALEALVSANGVTRGSYDGDELSARLDRVFGDFFGHDCRVFPVSTGTAANALALAAFIPPWGAVVCHEEAHIQVDEAGAPEFYTGGAKLILAEGEGAILTPETVEDSVAALRGDVHQVQAGALSLTQASEYGRVYSPDQVSALADFARGRGWKVHMDGARLANALVHLDCHPGDVTWRAGVDVLSFGFIKNGGISAEALVFFDTDLASTIPHRRKRAGQMPSKGRFAAAQLLAMIESGAWKRNAEAANAGARQLAAALGDRLMHPVEANEIFVRIGTGNAAKLRAQGFDFYDWGDAGSGEARLVVAWDTPPGDIQALARAIAALED</sequence>